<keyword evidence="6 9" id="KW-1133">Transmembrane helix</keyword>
<evidence type="ECO:0000256" key="5">
    <source>
        <dbReference type="ARBA" id="ARBA00022692"/>
    </source>
</evidence>
<feature type="transmembrane region" description="Helical" evidence="9">
    <location>
        <begin position="65"/>
        <end position="83"/>
    </location>
</feature>
<keyword evidence="3 9" id="KW-0813">Transport</keyword>
<keyword evidence="8 9" id="KW-0472">Membrane</keyword>
<feature type="transmembrane region" description="Helical" evidence="9">
    <location>
        <begin position="178"/>
        <end position="196"/>
    </location>
</feature>
<evidence type="ECO:0000256" key="6">
    <source>
        <dbReference type="ARBA" id="ARBA00022989"/>
    </source>
</evidence>
<comment type="subcellular location">
    <subcellularLocation>
        <location evidence="9">Cell inner membrane</location>
        <topology evidence="9">Multi-pass membrane protein</topology>
    </subcellularLocation>
    <subcellularLocation>
        <location evidence="1">Cell membrane</location>
        <topology evidence="1">Multi-pass membrane protein</topology>
    </subcellularLocation>
</comment>
<protein>
    <recommendedName>
        <fullName evidence="9">Transport permease protein</fullName>
    </recommendedName>
</protein>
<proteinExistence type="inferred from homology"/>
<feature type="domain" description="ABC transmembrane type-2" evidence="10">
    <location>
        <begin position="31"/>
        <end position="255"/>
    </location>
</feature>
<gene>
    <name evidence="11" type="ORF">CMV24_09145</name>
</gene>
<dbReference type="PANTHER" id="PTHR30413:SF10">
    <property type="entry name" value="CAPSULE POLYSACCHARIDE EXPORT INNER-MEMBRANE PROTEIN CTRC"/>
    <property type="match status" value="1"/>
</dbReference>
<keyword evidence="4 9" id="KW-1003">Cell membrane</keyword>
<dbReference type="GO" id="GO:0005886">
    <property type="term" value="C:plasma membrane"/>
    <property type="evidence" value="ECO:0007669"/>
    <property type="project" value="UniProtKB-SubCell"/>
</dbReference>
<evidence type="ECO:0000313" key="11">
    <source>
        <dbReference type="EMBL" id="PBJ95984.1"/>
    </source>
</evidence>
<name>A0A2A3M7I2_PSEDL</name>
<dbReference type="EMBL" id="NTME01000007">
    <property type="protein sequence ID" value="PBJ95984.1"/>
    <property type="molecule type" value="Genomic_DNA"/>
</dbReference>
<keyword evidence="7" id="KW-0762">Sugar transport</keyword>
<dbReference type="AlphaFoldDB" id="A0A2A3M7I2"/>
<keyword evidence="7" id="KW-0625">Polysaccharide transport</keyword>
<keyword evidence="5 9" id="KW-0812">Transmembrane</keyword>
<evidence type="ECO:0000256" key="7">
    <source>
        <dbReference type="ARBA" id="ARBA00023047"/>
    </source>
</evidence>
<evidence type="ECO:0000256" key="1">
    <source>
        <dbReference type="ARBA" id="ARBA00004651"/>
    </source>
</evidence>
<reference evidence="11 12" key="1">
    <citation type="submission" date="2017-09" db="EMBL/GenBank/DDBJ databases">
        <authorList>
            <person name="Ehlers B."/>
            <person name="Leendertz F.H."/>
        </authorList>
    </citation>
    <scope>NUCLEOTIDE SEQUENCE [LARGE SCALE GENOMIC DNA]</scope>
    <source>
        <strain evidence="11 12">DJ-1</strain>
    </source>
</reference>
<organism evidence="11 12">
    <name type="scientific">Pseudomonas plecoglossicida</name>
    <dbReference type="NCBI Taxonomy" id="70775"/>
    <lineage>
        <taxon>Bacteria</taxon>
        <taxon>Pseudomonadati</taxon>
        <taxon>Pseudomonadota</taxon>
        <taxon>Gammaproteobacteria</taxon>
        <taxon>Pseudomonadales</taxon>
        <taxon>Pseudomonadaceae</taxon>
        <taxon>Pseudomonas</taxon>
    </lineage>
</organism>
<dbReference type="PROSITE" id="PS51012">
    <property type="entry name" value="ABC_TM2"/>
    <property type="match status" value="1"/>
</dbReference>
<feature type="transmembrane region" description="Helical" evidence="9">
    <location>
        <begin position="142"/>
        <end position="166"/>
    </location>
</feature>
<evidence type="ECO:0000256" key="8">
    <source>
        <dbReference type="ARBA" id="ARBA00023136"/>
    </source>
</evidence>
<feature type="transmembrane region" description="Helical" evidence="9">
    <location>
        <begin position="109"/>
        <end position="136"/>
    </location>
</feature>
<evidence type="ECO:0000256" key="3">
    <source>
        <dbReference type="ARBA" id="ARBA00022448"/>
    </source>
</evidence>
<feature type="transmembrane region" description="Helical" evidence="9">
    <location>
        <begin position="29"/>
        <end position="53"/>
    </location>
</feature>
<comment type="similarity">
    <text evidence="2 9">Belongs to the ABC-2 integral membrane protein family.</text>
</comment>
<dbReference type="PANTHER" id="PTHR30413">
    <property type="entry name" value="INNER MEMBRANE TRANSPORT PERMEASE"/>
    <property type="match status" value="1"/>
</dbReference>
<dbReference type="InterPro" id="IPR013525">
    <property type="entry name" value="ABC2_TM"/>
</dbReference>
<accession>A0A2A3M7I2</accession>
<dbReference type="RefSeq" id="WP_096010035.1">
    <property type="nucleotide sequence ID" value="NZ_NTME01000007.1"/>
</dbReference>
<evidence type="ECO:0000256" key="4">
    <source>
        <dbReference type="ARBA" id="ARBA00022475"/>
    </source>
</evidence>
<evidence type="ECO:0000259" key="10">
    <source>
        <dbReference type="PROSITE" id="PS51012"/>
    </source>
</evidence>
<comment type="caution">
    <text evidence="11">The sequence shown here is derived from an EMBL/GenBank/DDBJ whole genome shotgun (WGS) entry which is preliminary data.</text>
</comment>
<dbReference type="GO" id="GO:0140359">
    <property type="term" value="F:ABC-type transporter activity"/>
    <property type="evidence" value="ECO:0007669"/>
    <property type="project" value="InterPro"/>
</dbReference>
<sequence>MNIWTAHFKYFDLVKQLVRRDVGLRFKGAILGVLWPLITPLMTLGMYAMVFGYFLPSRWPGVDGITGFALVLFPGLIVFNFFAECVNRAPTLITTNPNFVKKVVFPIELLIWVPIGSAAFQLGLSFIAWGIIALIMNGGLHWTVVFFPLVLAPLVICLLGVVWFLSALGVFLRDIAQLTLVITQALMFLSPVLYPLDKLPTWALQLLMLNPLTFIVNQVREILIYGNMPDFQGLLIYAVAAFIVCVLGLRFFRVVRHGFADVL</sequence>
<evidence type="ECO:0000256" key="2">
    <source>
        <dbReference type="ARBA" id="ARBA00007783"/>
    </source>
</evidence>
<evidence type="ECO:0000256" key="9">
    <source>
        <dbReference type="RuleBase" id="RU361157"/>
    </source>
</evidence>
<evidence type="ECO:0000313" key="12">
    <source>
        <dbReference type="Proteomes" id="UP000218102"/>
    </source>
</evidence>
<dbReference type="Pfam" id="PF01061">
    <property type="entry name" value="ABC2_membrane"/>
    <property type="match status" value="1"/>
</dbReference>
<feature type="transmembrane region" description="Helical" evidence="9">
    <location>
        <begin position="231"/>
        <end position="252"/>
    </location>
</feature>
<dbReference type="GO" id="GO:0015920">
    <property type="term" value="P:lipopolysaccharide transport"/>
    <property type="evidence" value="ECO:0007669"/>
    <property type="project" value="TreeGrafter"/>
</dbReference>
<dbReference type="Proteomes" id="UP000218102">
    <property type="component" value="Unassembled WGS sequence"/>
</dbReference>
<dbReference type="GO" id="GO:0015774">
    <property type="term" value="P:polysaccharide transport"/>
    <property type="evidence" value="ECO:0007669"/>
    <property type="project" value="UniProtKB-KW"/>
</dbReference>
<dbReference type="InterPro" id="IPR047817">
    <property type="entry name" value="ABC2_TM_bact-type"/>
</dbReference>